<sequence length="81" mass="9476">MLQENVECVHVKMKKSPTKDFKGCYRDPGPGRDQDPGLFHDQEAADRSPDLHLQKEVVPHQEVREEVQVLKEWTEVLKFTF</sequence>
<comment type="caution">
    <text evidence="2">The sequence shown here is derived from an EMBL/GenBank/DDBJ whole genome shotgun (WGS) entry which is preliminary data.</text>
</comment>
<evidence type="ECO:0000313" key="3">
    <source>
        <dbReference type="Proteomes" id="UP000437017"/>
    </source>
</evidence>
<feature type="region of interest" description="Disordered" evidence="1">
    <location>
        <begin position="19"/>
        <end position="42"/>
    </location>
</feature>
<proteinExistence type="predicted"/>
<protein>
    <submittedName>
        <fullName evidence="2">Uncharacterized protein</fullName>
    </submittedName>
</protein>
<accession>A0A643CHD6</accession>
<dbReference type="Proteomes" id="UP000437017">
    <property type="component" value="Unassembled WGS sequence"/>
</dbReference>
<dbReference type="AlphaFoldDB" id="A0A643CHD6"/>
<gene>
    <name evidence="2" type="ORF">E2I00_018752</name>
</gene>
<name>A0A643CHD6_BALPH</name>
<dbReference type="EMBL" id="SGJD01001533">
    <property type="protein sequence ID" value="KAB0399534.1"/>
    <property type="molecule type" value="Genomic_DNA"/>
</dbReference>
<reference evidence="2 3" key="1">
    <citation type="journal article" date="2019" name="PLoS ONE">
        <title>Genomic analyses reveal an absence of contemporary introgressive admixture between fin whales and blue whales, despite known hybrids.</title>
        <authorList>
            <person name="Westbury M.V."/>
            <person name="Petersen B."/>
            <person name="Lorenzen E.D."/>
        </authorList>
    </citation>
    <scope>NUCLEOTIDE SEQUENCE [LARGE SCALE GENOMIC DNA]</scope>
    <source>
        <strain evidence="2">FinWhale-01</strain>
    </source>
</reference>
<keyword evidence="3" id="KW-1185">Reference proteome</keyword>
<evidence type="ECO:0000256" key="1">
    <source>
        <dbReference type="SAM" id="MobiDB-lite"/>
    </source>
</evidence>
<organism evidence="2 3">
    <name type="scientific">Balaenoptera physalus</name>
    <name type="common">Fin whale</name>
    <name type="synonym">Balaena physalus</name>
    <dbReference type="NCBI Taxonomy" id="9770"/>
    <lineage>
        <taxon>Eukaryota</taxon>
        <taxon>Metazoa</taxon>
        <taxon>Chordata</taxon>
        <taxon>Craniata</taxon>
        <taxon>Vertebrata</taxon>
        <taxon>Euteleostomi</taxon>
        <taxon>Mammalia</taxon>
        <taxon>Eutheria</taxon>
        <taxon>Laurasiatheria</taxon>
        <taxon>Artiodactyla</taxon>
        <taxon>Whippomorpha</taxon>
        <taxon>Cetacea</taxon>
        <taxon>Mysticeti</taxon>
        <taxon>Balaenopteridae</taxon>
        <taxon>Balaenoptera</taxon>
    </lineage>
</organism>
<evidence type="ECO:0000313" key="2">
    <source>
        <dbReference type="EMBL" id="KAB0399534.1"/>
    </source>
</evidence>